<dbReference type="EMBL" id="JANQDX010000019">
    <property type="protein sequence ID" value="KAL0904370.1"/>
    <property type="molecule type" value="Genomic_DNA"/>
</dbReference>
<keyword evidence="2" id="KW-1185">Reference proteome</keyword>
<evidence type="ECO:0000313" key="2">
    <source>
        <dbReference type="Proteomes" id="UP001552299"/>
    </source>
</evidence>
<organism evidence="1 2">
    <name type="scientific">Dendrobium thyrsiflorum</name>
    <name type="common">Pinecone-like raceme dendrobium</name>
    <name type="synonym">Orchid</name>
    <dbReference type="NCBI Taxonomy" id="117978"/>
    <lineage>
        <taxon>Eukaryota</taxon>
        <taxon>Viridiplantae</taxon>
        <taxon>Streptophyta</taxon>
        <taxon>Embryophyta</taxon>
        <taxon>Tracheophyta</taxon>
        <taxon>Spermatophyta</taxon>
        <taxon>Magnoliopsida</taxon>
        <taxon>Liliopsida</taxon>
        <taxon>Asparagales</taxon>
        <taxon>Orchidaceae</taxon>
        <taxon>Epidendroideae</taxon>
        <taxon>Malaxideae</taxon>
        <taxon>Dendrobiinae</taxon>
        <taxon>Dendrobium</taxon>
    </lineage>
</organism>
<protein>
    <submittedName>
        <fullName evidence="1">Uncharacterized protein</fullName>
    </submittedName>
</protein>
<gene>
    <name evidence="1" type="ORF">M5K25_026465</name>
</gene>
<reference evidence="1 2" key="1">
    <citation type="journal article" date="2024" name="Plant Biotechnol. J.">
        <title>Dendrobium thyrsiflorum genome and its molecular insights into genes involved in important horticultural traits.</title>
        <authorList>
            <person name="Chen B."/>
            <person name="Wang J.Y."/>
            <person name="Zheng P.J."/>
            <person name="Li K.L."/>
            <person name="Liang Y.M."/>
            <person name="Chen X.F."/>
            <person name="Zhang C."/>
            <person name="Zhao X."/>
            <person name="He X."/>
            <person name="Zhang G.Q."/>
            <person name="Liu Z.J."/>
            <person name="Xu Q."/>
        </authorList>
    </citation>
    <scope>NUCLEOTIDE SEQUENCE [LARGE SCALE GENOMIC DNA]</scope>
    <source>
        <strain evidence="1">GZMU011</strain>
    </source>
</reference>
<name>A0ABD0TXS9_DENTH</name>
<dbReference type="AlphaFoldDB" id="A0ABD0TXS9"/>
<proteinExistence type="predicted"/>
<accession>A0ABD0TXS9</accession>
<sequence length="71" mass="7771">MKTHIQKIVTSWVKYLASSSSLDRIHSAPCISDLWALSVASDRECDREGKKVIVCGQGILTGRNHEKAGTS</sequence>
<evidence type="ECO:0000313" key="1">
    <source>
        <dbReference type="EMBL" id="KAL0904370.1"/>
    </source>
</evidence>
<dbReference type="Proteomes" id="UP001552299">
    <property type="component" value="Unassembled WGS sequence"/>
</dbReference>
<comment type="caution">
    <text evidence="1">The sequence shown here is derived from an EMBL/GenBank/DDBJ whole genome shotgun (WGS) entry which is preliminary data.</text>
</comment>